<evidence type="ECO:0000313" key="4">
    <source>
        <dbReference type="EMBL" id="ETO07339.1"/>
    </source>
</evidence>
<evidence type="ECO:0000256" key="1">
    <source>
        <dbReference type="ARBA" id="ARBA00009500"/>
    </source>
</evidence>
<dbReference type="Pfam" id="PF00079">
    <property type="entry name" value="Serpin"/>
    <property type="match status" value="1"/>
</dbReference>
<dbReference type="GO" id="GO:0004867">
    <property type="term" value="F:serine-type endopeptidase inhibitor activity"/>
    <property type="evidence" value="ECO:0007669"/>
    <property type="project" value="InterPro"/>
</dbReference>
<proteinExistence type="inferred from homology"/>
<dbReference type="InterPro" id="IPR000215">
    <property type="entry name" value="Serpin_fam"/>
</dbReference>
<dbReference type="OrthoDB" id="671595at2759"/>
<evidence type="ECO:0000313" key="5">
    <source>
        <dbReference type="Proteomes" id="UP000023152"/>
    </source>
</evidence>
<dbReference type="EMBL" id="ASPP01026252">
    <property type="protein sequence ID" value="ETO07339.1"/>
    <property type="molecule type" value="Genomic_DNA"/>
</dbReference>
<organism evidence="4 5">
    <name type="scientific">Reticulomyxa filosa</name>
    <dbReference type="NCBI Taxonomy" id="46433"/>
    <lineage>
        <taxon>Eukaryota</taxon>
        <taxon>Sar</taxon>
        <taxon>Rhizaria</taxon>
        <taxon>Retaria</taxon>
        <taxon>Foraminifera</taxon>
        <taxon>Monothalamids</taxon>
        <taxon>Reticulomyxidae</taxon>
        <taxon>Reticulomyxa</taxon>
    </lineage>
</organism>
<dbReference type="InterPro" id="IPR036186">
    <property type="entry name" value="Serpin_sf"/>
</dbReference>
<dbReference type="PANTHER" id="PTHR11461">
    <property type="entry name" value="SERINE PROTEASE INHIBITOR, SERPIN"/>
    <property type="match status" value="1"/>
</dbReference>
<dbReference type="Gene3D" id="3.30.497.10">
    <property type="entry name" value="Antithrombin, subunit I, domain 2"/>
    <property type="match status" value="1"/>
</dbReference>
<protein>
    <submittedName>
        <fullName evidence="4">Leukocyte elastase inhibitor</fullName>
    </submittedName>
</protein>
<dbReference type="Gene3D" id="2.30.39.10">
    <property type="entry name" value="Alpha-1-antitrypsin, domain 1"/>
    <property type="match status" value="1"/>
</dbReference>
<dbReference type="Proteomes" id="UP000023152">
    <property type="component" value="Unassembled WGS sequence"/>
</dbReference>
<name>X6M0C7_RETFI</name>
<dbReference type="AlphaFoldDB" id="X6M0C7"/>
<dbReference type="Gene3D" id="2.10.310.10">
    <property type="entry name" value="Serpins superfamily"/>
    <property type="match status" value="1"/>
</dbReference>
<evidence type="ECO:0000256" key="2">
    <source>
        <dbReference type="RuleBase" id="RU000411"/>
    </source>
</evidence>
<keyword evidence="5" id="KW-1185">Reference proteome</keyword>
<dbReference type="InterPro" id="IPR023796">
    <property type="entry name" value="Serpin_dom"/>
</dbReference>
<dbReference type="PANTHER" id="PTHR11461:SF211">
    <property type="entry name" value="GH10112P-RELATED"/>
    <property type="match status" value="1"/>
</dbReference>
<sequence length="383" mass="44487">MIDYSLNWMALSNSYNYSYGTRKASIFGKSPPFLLAENRMYTVTDYLEPSFLETFGRIVSDNITDLYLTEEENILRTRDWVQRETGQAIQYINSPATFGIILSINAVRFEGTFDIPFVMVDSQNRIPFYIDYKRDRVQDNAQVQMLCNKQVSAHYFLQYKEYEMIKLNYAYSYFSLILAKPIKSNYDTISHFLKKNYSVKDLKSLQWTKSTMNVCLPKLKIEFENDLAHVLKNSAGMAGAFDPLLADFSGISSFPNGKVCKNVHHCFGILCLQQLYMSSVLHKATVVIDGVGISNAEVDLPSVSGSIPAIRFDYPFHLFIWDEKNNIILFAGHDEEHSVTNRKIDKHKNLDYWLWFESFLIKISEKAFWSNFVYEFNAKIFWN</sequence>
<evidence type="ECO:0000259" key="3">
    <source>
        <dbReference type="SMART" id="SM00093"/>
    </source>
</evidence>
<dbReference type="InterPro" id="IPR042185">
    <property type="entry name" value="Serpin_sf_2"/>
</dbReference>
<accession>X6M0C7</accession>
<dbReference type="SMART" id="SM00093">
    <property type="entry name" value="SERPIN"/>
    <property type="match status" value="1"/>
</dbReference>
<dbReference type="InterPro" id="IPR042178">
    <property type="entry name" value="Serpin_sf_1"/>
</dbReference>
<dbReference type="GO" id="GO:0005615">
    <property type="term" value="C:extracellular space"/>
    <property type="evidence" value="ECO:0007669"/>
    <property type="project" value="InterPro"/>
</dbReference>
<dbReference type="SUPFAM" id="SSF56574">
    <property type="entry name" value="Serpins"/>
    <property type="match status" value="1"/>
</dbReference>
<comment type="similarity">
    <text evidence="1 2">Belongs to the serpin family.</text>
</comment>
<gene>
    <name evidence="4" type="ORF">RFI_30055</name>
</gene>
<feature type="domain" description="Serpin" evidence="3">
    <location>
        <begin position="10"/>
        <end position="342"/>
    </location>
</feature>
<comment type="caution">
    <text evidence="4">The sequence shown here is derived from an EMBL/GenBank/DDBJ whole genome shotgun (WGS) entry which is preliminary data.</text>
</comment>
<reference evidence="4 5" key="1">
    <citation type="journal article" date="2013" name="Curr. Biol.">
        <title>The Genome of the Foraminiferan Reticulomyxa filosa.</title>
        <authorList>
            <person name="Glockner G."/>
            <person name="Hulsmann N."/>
            <person name="Schleicher M."/>
            <person name="Noegel A.A."/>
            <person name="Eichinger L."/>
            <person name="Gallinger C."/>
            <person name="Pawlowski J."/>
            <person name="Sierra R."/>
            <person name="Euteneuer U."/>
            <person name="Pillet L."/>
            <person name="Moustafa A."/>
            <person name="Platzer M."/>
            <person name="Groth M."/>
            <person name="Szafranski K."/>
            <person name="Schliwa M."/>
        </authorList>
    </citation>
    <scope>NUCLEOTIDE SEQUENCE [LARGE SCALE GENOMIC DNA]</scope>
</reference>